<accession>A0A341DD21</accession>
<feature type="compositionally biased region" description="Basic residues" evidence="2">
    <location>
        <begin position="84"/>
        <end position="101"/>
    </location>
</feature>
<reference evidence="4" key="1">
    <citation type="submission" date="2025-08" db="UniProtKB">
        <authorList>
            <consortium name="RefSeq"/>
        </authorList>
    </citation>
    <scope>IDENTIFICATION</scope>
    <source>
        <tissue evidence="4">Meat</tissue>
    </source>
</reference>
<protein>
    <submittedName>
        <fullName evidence="4">Proline-rich protein 23C-like</fullName>
    </submittedName>
</protein>
<evidence type="ECO:0000256" key="1">
    <source>
        <dbReference type="ARBA" id="ARBA00009113"/>
    </source>
</evidence>
<dbReference type="PANTHER" id="PTHR31813:SF19">
    <property type="entry name" value="PROLINE RICH 23C"/>
    <property type="match status" value="1"/>
</dbReference>
<feature type="compositionally biased region" description="Polar residues" evidence="2">
    <location>
        <begin position="1"/>
        <end position="10"/>
    </location>
</feature>
<dbReference type="Pfam" id="PF10630">
    <property type="entry name" value="DUF2476"/>
    <property type="match status" value="2"/>
</dbReference>
<dbReference type="PANTHER" id="PTHR31813">
    <property type="entry name" value="PROLINE-RICH PROTEIN 23B"/>
    <property type="match status" value="1"/>
</dbReference>
<comment type="similarity">
    <text evidence="1">Belongs to the PRR23 family.</text>
</comment>
<dbReference type="Proteomes" id="UP000252040">
    <property type="component" value="Unplaced"/>
</dbReference>
<evidence type="ECO:0000313" key="3">
    <source>
        <dbReference type="Proteomes" id="UP000252040"/>
    </source>
</evidence>
<evidence type="ECO:0000313" key="4">
    <source>
        <dbReference type="RefSeq" id="XP_024624796.1"/>
    </source>
</evidence>
<dbReference type="InParanoid" id="A0A341DD21"/>
<proteinExistence type="inferred from homology"/>
<dbReference type="RefSeq" id="XP_024624796.1">
    <property type="nucleotide sequence ID" value="XM_024769028.1"/>
</dbReference>
<organism evidence="3 4">
    <name type="scientific">Neophocaena asiaeorientalis asiaeorientalis</name>
    <name type="common">Yangtze finless porpoise</name>
    <name type="synonym">Neophocaena phocaenoides subsp. asiaeorientalis</name>
    <dbReference type="NCBI Taxonomy" id="1706337"/>
    <lineage>
        <taxon>Eukaryota</taxon>
        <taxon>Metazoa</taxon>
        <taxon>Chordata</taxon>
        <taxon>Craniata</taxon>
        <taxon>Vertebrata</taxon>
        <taxon>Euteleostomi</taxon>
        <taxon>Mammalia</taxon>
        <taxon>Eutheria</taxon>
        <taxon>Laurasiatheria</taxon>
        <taxon>Artiodactyla</taxon>
        <taxon>Whippomorpha</taxon>
        <taxon>Cetacea</taxon>
        <taxon>Odontoceti</taxon>
        <taxon>Phocoenidae</taxon>
        <taxon>Neophocaena</taxon>
    </lineage>
</organism>
<dbReference type="GeneID" id="112415845"/>
<dbReference type="STRING" id="1706337.A0A341DD21"/>
<keyword evidence="3" id="KW-1185">Reference proteome</keyword>
<gene>
    <name evidence="4" type="primary">LOC112415845</name>
</gene>
<dbReference type="AlphaFoldDB" id="A0A341DD21"/>
<sequence length="101" mass="11103">MGSRPRNPSASPADRWRPHPGGPGPAKRRRTEEPAGPESKSRAAPSLDNLTWPPTVDTLIFVMPFPDSPLQTLPPSPSPGPHQRPQRPHGPPRKIRKCLFP</sequence>
<name>A0A341DD21_NEOAA</name>
<feature type="region of interest" description="Disordered" evidence="2">
    <location>
        <begin position="1"/>
        <end position="101"/>
    </location>
</feature>
<evidence type="ECO:0000256" key="2">
    <source>
        <dbReference type="SAM" id="MobiDB-lite"/>
    </source>
</evidence>
<feature type="compositionally biased region" description="Pro residues" evidence="2">
    <location>
        <begin position="72"/>
        <end position="82"/>
    </location>
</feature>
<dbReference type="KEGG" id="nasi:112415845"/>
<dbReference type="InterPro" id="IPR018903">
    <property type="entry name" value="PRR23"/>
</dbReference>